<accession>A0A1G9B9H0</accession>
<dbReference type="AlphaFoldDB" id="A0A1G9B9H0"/>
<proteinExistence type="predicted"/>
<evidence type="ECO:0000313" key="2">
    <source>
        <dbReference type="Proteomes" id="UP000326500"/>
    </source>
</evidence>
<keyword evidence="2" id="KW-1185">Reference proteome</keyword>
<dbReference type="Proteomes" id="UP000326500">
    <property type="component" value="Unassembled WGS sequence"/>
</dbReference>
<dbReference type="EMBL" id="FNFT01000008">
    <property type="protein sequence ID" value="SDK36226.1"/>
    <property type="molecule type" value="Genomic_DNA"/>
</dbReference>
<sequence>MPVYDKEAYIAEIIADAQKHIAAALAVDDVTTDFCVLSRRVIEPTIISGMLEDHGNAIDDNRVHSEFIHTADEIELEG</sequence>
<organism evidence="1 2">
    <name type="scientific">Methanoculleus thermophilus</name>
    <dbReference type="NCBI Taxonomy" id="2200"/>
    <lineage>
        <taxon>Archaea</taxon>
        <taxon>Methanobacteriati</taxon>
        <taxon>Methanobacteriota</taxon>
        <taxon>Stenosarchaea group</taxon>
        <taxon>Methanomicrobia</taxon>
        <taxon>Methanomicrobiales</taxon>
        <taxon>Methanomicrobiaceae</taxon>
        <taxon>Methanoculleus</taxon>
    </lineage>
</organism>
<protein>
    <submittedName>
        <fullName evidence="1">Uncharacterized protein</fullName>
    </submittedName>
</protein>
<gene>
    <name evidence="1" type="ORF">SAMN04488571_10877</name>
</gene>
<reference evidence="1 2" key="1">
    <citation type="submission" date="2016-10" db="EMBL/GenBank/DDBJ databases">
        <authorList>
            <person name="Varghese N."/>
            <person name="Submissions S."/>
        </authorList>
    </citation>
    <scope>NUCLEOTIDE SEQUENCE [LARGE SCALE GENOMIC DNA]</scope>
    <source>
        <strain evidence="1 2">DSM 2373</strain>
    </source>
</reference>
<evidence type="ECO:0000313" key="1">
    <source>
        <dbReference type="EMBL" id="SDK36226.1"/>
    </source>
</evidence>
<name>A0A1G9B9H0_9EURY</name>